<sequence>MSFLDGRERGRADFLMFAWMMPWSNLVMPFSYWMKSTLFYYLQGEENVIAGESIGDDRTVSI</sequence>
<keyword evidence="1" id="KW-0812">Transmembrane</keyword>
<dbReference type="Proteomes" id="UP000000753">
    <property type="component" value="Chromosome"/>
</dbReference>
<organism evidence="2 3">
    <name type="scientific">Shewanella piezotolerans (strain WP3 / JCM 13877)</name>
    <dbReference type="NCBI Taxonomy" id="225849"/>
    <lineage>
        <taxon>Bacteria</taxon>
        <taxon>Pseudomonadati</taxon>
        <taxon>Pseudomonadota</taxon>
        <taxon>Gammaproteobacteria</taxon>
        <taxon>Alteromonadales</taxon>
        <taxon>Shewanellaceae</taxon>
        <taxon>Shewanella</taxon>
    </lineage>
</organism>
<keyword evidence="1" id="KW-1133">Transmembrane helix</keyword>
<proteinExistence type="predicted"/>
<keyword evidence="1" id="KW-0472">Membrane</keyword>
<keyword evidence="3" id="KW-1185">Reference proteome</keyword>
<dbReference type="EMBL" id="CP000472">
    <property type="protein sequence ID" value="ACJ27416.1"/>
    <property type="molecule type" value="Genomic_DNA"/>
</dbReference>
<evidence type="ECO:0000256" key="1">
    <source>
        <dbReference type="SAM" id="Phobius"/>
    </source>
</evidence>
<protein>
    <submittedName>
        <fullName evidence="2">Uncharacterized protein</fullName>
    </submittedName>
</protein>
<evidence type="ECO:0000313" key="2">
    <source>
        <dbReference type="EMBL" id="ACJ27416.1"/>
    </source>
</evidence>
<accession>B8CIE0</accession>
<gene>
    <name evidence="2" type="ordered locus">swp_0593</name>
</gene>
<evidence type="ECO:0000313" key="3">
    <source>
        <dbReference type="Proteomes" id="UP000000753"/>
    </source>
</evidence>
<dbReference type="KEGG" id="swp:swp_0593"/>
<reference evidence="2 3" key="1">
    <citation type="journal article" date="2008" name="PLoS ONE">
        <title>Environmental adaptation: genomic analysis of the piezotolerant and psychrotolerant deep-sea iron reducing bacterium Shewanella piezotolerans WP3.</title>
        <authorList>
            <person name="Wang F."/>
            <person name="Wang J."/>
            <person name="Jian H."/>
            <person name="Zhang B."/>
            <person name="Li S."/>
            <person name="Wang F."/>
            <person name="Zeng X."/>
            <person name="Gao L."/>
            <person name="Bartlett D.H."/>
            <person name="Yu J."/>
            <person name="Hu S."/>
            <person name="Xiao X."/>
        </authorList>
    </citation>
    <scope>NUCLEOTIDE SEQUENCE [LARGE SCALE GENOMIC DNA]</scope>
    <source>
        <strain evidence="3">WP3 / JCM 13877</strain>
    </source>
</reference>
<dbReference type="AlphaFoldDB" id="B8CIE0"/>
<feature type="transmembrane region" description="Helical" evidence="1">
    <location>
        <begin position="12"/>
        <end position="34"/>
    </location>
</feature>
<dbReference type="HOGENOM" id="CLU_2901765_0_0_6"/>
<name>B8CIE0_SHEPW</name>